<evidence type="ECO:0000313" key="5">
    <source>
        <dbReference type="Proteomes" id="UP001597478"/>
    </source>
</evidence>
<keyword evidence="3" id="KW-1133">Transmembrane helix</keyword>
<evidence type="ECO:0000256" key="2">
    <source>
        <dbReference type="SAM" id="MobiDB-lite"/>
    </source>
</evidence>
<dbReference type="InterPro" id="IPR005754">
    <property type="entry name" value="Sortase"/>
</dbReference>
<dbReference type="Pfam" id="PF04203">
    <property type="entry name" value="Sortase"/>
    <property type="match status" value="1"/>
</dbReference>
<dbReference type="NCBIfam" id="NF033747">
    <property type="entry name" value="class_E_sortase"/>
    <property type="match status" value="1"/>
</dbReference>
<keyword evidence="5" id="KW-1185">Reference proteome</keyword>
<evidence type="ECO:0000256" key="1">
    <source>
        <dbReference type="ARBA" id="ARBA00022801"/>
    </source>
</evidence>
<reference evidence="5" key="1">
    <citation type="journal article" date="2019" name="Int. J. Syst. Evol. Microbiol.">
        <title>The Global Catalogue of Microorganisms (GCM) 10K type strain sequencing project: providing services to taxonomists for standard genome sequencing and annotation.</title>
        <authorList>
            <consortium name="The Broad Institute Genomics Platform"/>
            <consortium name="The Broad Institute Genome Sequencing Center for Infectious Disease"/>
            <person name="Wu L."/>
            <person name="Ma J."/>
        </authorList>
    </citation>
    <scope>NUCLEOTIDE SEQUENCE [LARGE SCALE GENOMIC DNA]</scope>
    <source>
        <strain evidence="5">IBRC-M 10906</strain>
    </source>
</reference>
<comment type="caution">
    <text evidence="4">The sequence shown here is derived from an EMBL/GenBank/DDBJ whole genome shotgun (WGS) entry which is preliminary data.</text>
</comment>
<dbReference type="SUPFAM" id="SSF63817">
    <property type="entry name" value="Sortase"/>
    <property type="match status" value="1"/>
</dbReference>
<keyword evidence="3" id="KW-0472">Membrane</keyword>
<keyword evidence="3" id="KW-0812">Transmembrane</keyword>
<dbReference type="CDD" id="cd05830">
    <property type="entry name" value="Sortase_E"/>
    <property type="match status" value="1"/>
</dbReference>
<organism evidence="4 5">
    <name type="scientific">Prauserella oleivorans</name>
    <dbReference type="NCBI Taxonomy" id="1478153"/>
    <lineage>
        <taxon>Bacteria</taxon>
        <taxon>Bacillati</taxon>
        <taxon>Actinomycetota</taxon>
        <taxon>Actinomycetes</taxon>
        <taxon>Pseudonocardiales</taxon>
        <taxon>Pseudonocardiaceae</taxon>
        <taxon>Prauserella</taxon>
    </lineage>
</organism>
<accession>A0ABW5WHK6</accession>
<evidence type="ECO:0000256" key="3">
    <source>
        <dbReference type="SAM" id="Phobius"/>
    </source>
</evidence>
<proteinExistence type="predicted"/>
<dbReference type="EMBL" id="JBHUOF010000049">
    <property type="protein sequence ID" value="MFD2802981.1"/>
    <property type="molecule type" value="Genomic_DNA"/>
</dbReference>
<dbReference type="InterPro" id="IPR053465">
    <property type="entry name" value="Sortase_Class_E"/>
</dbReference>
<feature type="transmembrane region" description="Helical" evidence="3">
    <location>
        <begin position="52"/>
        <end position="74"/>
    </location>
</feature>
<dbReference type="Gene3D" id="2.40.260.10">
    <property type="entry name" value="Sortase"/>
    <property type="match status" value="1"/>
</dbReference>
<protein>
    <submittedName>
        <fullName evidence="4">Class E sortase</fullName>
    </submittedName>
</protein>
<dbReference type="InterPro" id="IPR023365">
    <property type="entry name" value="Sortase_dom-sf"/>
</dbReference>
<keyword evidence="1" id="KW-0378">Hydrolase</keyword>
<name>A0ABW5WHK6_9PSEU</name>
<feature type="region of interest" description="Disordered" evidence="2">
    <location>
        <begin position="1"/>
        <end position="49"/>
    </location>
</feature>
<feature type="compositionally biased region" description="Basic and acidic residues" evidence="2">
    <location>
        <begin position="1"/>
        <end position="13"/>
    </location>
</feature>
<dbReference type="InterPro" id="IPR042003">
    <property type="entry name" value="Sortase_E"/>
</dbReference>
<evidence type="ECO:0000313" key="4">
    <source>
        <dbReference type="EMBL" id="MFD2802981.1"/>
    </source>
</evidence>
<sequence>MSRYEDPETREIPVPDFSGQGRAPTRTIQPTQPPPAKPPTARARRGGGKGRAVVRTFGELLITLGLVLLLFVVYELYVTNWKSGKLQQEASAALDEQWAERTLHTEPLDGQAFARIYIPSFGADWNFTVQEGVGAAALEVGPGHYKGTAMPGEPGNVGIAGHRVGKGAPFNDLDLLNSCDAVVIETVDSFFVYRVLPMRDEVAGWAERKAGDPKCANVSPLQDKQGAYAQTVGRVIVTPDRGDAVAPVPYQPADVLPKASQAALLTLTTCHPQFSDRERMIIHAVLTNQFQKQPGTGYDDLLAEIGEA</sequence>
<gene>
    <name evidence="4" type="ORF">ACFS2C_26665</name>
</gene>
<dbReference type="Proteomes" id="UP001597478">
    <property type="component" value="Unassembled WGS sequence"/>
</dbReference>
<dbReference type="RefSeq" id="WP_377395327.1">
    <property type="nucleotide sequence ID" value="NZ_JBHSAN010000054.1"/>
</dbReference>